<name>C3JB74_POREA</name>
<evidence type="ECO:0000313" key="2">
    <source>
        <dbReference type="Proteomes" id="UP000004295"/>
    </source>
</evidence>
<dbReference type="STRING" id="553175.POREN0001_1517"/>
<comment type="caution">
    <text evidence="1">The sequence shown here is derived from an EMBL/GenBank/DDBJ whole genome shotgun (WGS) entry which is preliminary data.</text>
</comment>
<dbReference type="Proteomes" id="UP000004295">
    <property type="component" value="Unassembled WGS sequence"/>
</dbReference>
<protein>
    <submittedName>
        <fullName evidence="1">Uncharacterized protein</fullName>
    </submittedName>
</protein>
<accession>C3JB74</accession>
<organism evidence="1 2">
    <name type="scientific">Porphyromonas endodontalis (strain ATCC 35406 / DSM 24491 / JCM 8526 / CCUG 16442 / BCRC 14492 / NCTC 13058 / HG 370)</name>
    <name type="common">Bacteroides endodontalis</name>
    <dbReference type="NCBI Taxonomy" id="553175"/>
    <lineage>
        <taxon>Bacteria</taxon>
        <taxon>Pseudomonadati</taxon>
        <taxon>Bacteroidota</taxon>
        <taxon>Bacteroidia</taxon>
        <taxon>Bacteroidales</taxon>
        <taxon>Porphyromonadaceae</taxon>
        <taxon>Porphyromonas</taxon>
    </lineage>
</organism>
<dbReference type="AlphaFoldDB" id="C3JB74"/>
<evidence type="ECO:0000313" key="1">
    <source>
        <dbReference type="EMBL" id="EEN82592.1"/>
    </source>
</evidence>
<gene>
    <name evidence="1" type="ORF">POREN0001_1517</name>
</gene>
<keyword evidence="2" id="KW-1185">Reference proteome</keyword>
<sequence>MYFSFFPPYIDEPYKLDMGKQFVTEGLQYIELQGKIRYSRNYVYQRY</sequence>
<reference evidence="1 2" key="1">
    <citation type="submission" date="2009-04" db="EMBL/GenBank/DDBJ databases">
        <authorList>
            <person name="Sebastian Y."/>
            <person name="Madupu R."/>
            <person name="Durkin A.S."/>
            <person name="Torralba M."/>
            <person name="Methe B."/>
            <person name="Sutton G.G."/>
            <person name="Strausberg R.L."/>
            <person name="Nelson K.E."/>
        </authorList>
    </citation>
    <scope>NUCLEOTIDE SEQUENCE [LARGE SCALE GENOMIC DNA]</scope>
    <source>
        <strain evidence="2">ATCC 35406 / BCRC 14492 / JCM 8526 / NCTC 13058 / HG 370</strain>
    </source>
</reference>
<proteinExistence type="predicted"/>
<dbReference type="EMBL" id="ACNN01000024">
    <property type="protein sequence ID" value="EEN82592.1"/>
    <property type="molecule type" value="Genomic_DNA"/>
</dbReference>